<evidence type="ECO:0000313" key="2">
    <source>
        <dbReference type="Proteomes" id="UP000254082"/>
    </source>
</evidence>
<keyword evidence="1" id="KW-0456">Lyase</keyword>
<sequence length="52" mass="5537">MPSFFFLTGGTQTNQVVIDSMLASYEGVVAAQTGHISVHEARGPLNTPVTRC</sequence>
<protein>
    <submittedName>
        <fullName evidence="1">Threonine aldolase</fullName>
        <ecNumber evidence="1">4.1.2.5</ecNumber>
    </submittedName>
</protein>
<dbReference type="AlphaFoldDB" id="A0A380JCS9"/>
<dbReference type="GO" id="GO:0004793">
    <property type="term" value="F:threonine aldolase activity"/>
    <property type="evidence" value="ECO:0007669"/>
    <property type="project" value="UniProtKB-EC"/>
</dbReference>
<dbReference type="EC" id="4.1.2.5" evidence="1"/>
<dbReference type="Proteomes" id="UP000254082">
    <property type="component" value="Unassembled WGS sequence"/>
</dbReference>
<dbReference type="Gene3D" id="3.40.640.10">
    <property type="entry name" value="Type I PLP-dependent aspartate aminotransferase-like (Major domain)"/>
    <property type="match status" value="1"/>
</dbReference>
<accession>A0A380JCS9</accession>
<name>A0A380JCS9_STRDO</name>
<proteinExistence type="predicted"/>
<evidence type="ECO:0000313" key="1">
    <source>
        <dbReference type="EMBL" id="SUN35663.1"/>
    </source>
</evidence>
<keyword evidence="2" id="KW-1185">Reference proteome</keyword>
<dbReference type="InterPro" id="IPR015421">
    <property type="entry name" value="PyrdxlP-dep_Trfase_major"/>
</dbReference>
<dbReference type="EMBL" id="UHFA01000002">
    <property type="protein sequence ID" value="SUN35663.1"/>
    <property type="molecule type" value="Genomic_DNA"/>
</dbReference>
<dbReference type="SUPFAM" id="SSF53383">
    <property type="entry name" value="PLP-dependent transferases"/>
    <property type="match status" value="1"/>
</dbReference>
<dbReference type="InterPro" id="IPR015424">
    <property type="entry name" value="PyrdxlP-dep_Trfase"/>
</dbReference>
<organism evidence="1 2">
    <name type="scientific">Streptococcus downei MFe28</name>
    <dbReference type="NCBI Taxonomy" id="764290"/>
    <lineage>
        <taxon>Bacteria</taxon>
        <taxon>Bacillati</taxon>
        <taxon>Bacillota</taxon>
        <taxon>Bacilli</taxon>
        <taxon>Lactobacillales</taxon>
        <taxon>Streptococcaceae</taxon>
        <taxon>Streptococcus</taxon>
    </lineage>
</organism>
<reference evidence="1 2" key="1">
    <citation type="submission" date="2018-06" db="EMBL/GenBank/DDBJ databases">
        <authorList>
            <consortium name="Pathogen Informatics"/>
            <person name="Doyle S."/>
        </authorList>
    </citation>
    <scope>NUCLEOTIDE SEQUENCE [LARGE SCALE GENOMIC DNA]</scope>
    <source>
        <strain evidence="2">NCTC 11391</strain>
    </source>
</reference>
<gene>
    <name evidence="1" type="primary">ltaA_2</name>
    <name evidence="1" type="ORF">NCTC11391_00699</name>
</gene>